<sequence>MRSAVSLISINEIGNDPLVRRFCRGVAALKPPRPRYDFIWDPAPVIAKLASIYAYEEVPLKRITTKLVLLLALGTGQRAQTLAAIRLSQISLGKKILIRCPDRTKTSAPGRYQPFFSFSRFLEHENLCIGQLIEHYIERTTLRPPSCDSLFISLFKPYRAVTAQTLGRWIKQGLQEAGINTETYSAHSTRHASTSQAAKKGVSSDLIKRAAGWTGESRTFANFYNRPIINPEEFSNAVLLT</sequence>
<keyword evidence="4" id="KW-1185">Reference proteome</keyword>
<dbReference type="AlphaFoldDB" id="A0A151JQH4"/>
<evidence type="ECO:0000259" key="2">
    <source>
        <dbReference type="PROSITE" id="PS51898"/>
    </source>
</evidence>
<dbReference type="PANTHER" id="PTHR35617">
    <property type="entry name" value="PHAGE_INTEGRASE DOMAIN-CONTAINING PROTEIN"/>
    <property type="match status" value="1"/>
</dbReference>
<dbReference type="GO" id="GO:0003677">
    <property type="term" value="F:DNA binding"/>
    <property type="evidence" value="ECO:0007669"/>
    <property type="project" value="InterPro"/>
</dbReference>
<reference evidence="3 4" key="1">
    <citation type="submission" date="2015-09" db="EMBL/GenBank/DDBJ databases">
        <title>Trachymyrmex cornetzi WGS genome.</title>
        <authorList>
            <person name="Nygaard S."/>
            <person name="Hu H."/>
            <person name="Boomsma J."/>
            <person name="Zhang G."/>
        </authorList>
    </citation>
    <scope>NUCLEOTIDE SEQUENCE [LARGE SCALE GENOMIC DNA]</scope>
    <source>
        <strain evidence="3">Tcor2-1</strain>
        <tissue evidence="3">Whole body</tissue>
    </source>
</reference>
<dbReference type="InterPro" id="IPR013762">
    <property type="entry name" value="Integrase-like_cat_sf"/>
</dbReference>
<keyword evidence="1" id="KW-0233">DNA recombination</keyword>
<protein>
    <recommendedName>
        <fullName evidence="2">Tyr recombinase domain-containing protein</fullName>
    </recommendedName>
</protein>
<dbReference type="SUPFAM" id="SSF56349">
    <property type="entry name" value="DNA breaking-rejoining enzymes"/>
    <property type="match status" value="1"/>
</dbReference>
<dbReference type="GO" id="GO:0015074">
    <property type="term" value="P:DNA integration"/>
    <property type="evidence" value="ECO:0007669"/>
    <property type="project" value="InterPro"/>
</dbReference>
<evidence type="ECO:0000313" key="4">
    <source>
        <dbReference type="Proteomes" id="UP000078492"/>
    </source>
</evidence>
<dbReference type="InterPro" id="IPR002104">
    <property type="entry name" value="Integrase_catalytic"/>
</dbReference>
<gene>
    <name evidence="3" type="ORF">ALC57_01196</name>
</gene>
<dbReference type="CDD" id="cd00397">
    <property type="entry name" value="DNA_BRE_C"/>
    <property type="match status" value="1"/>
</dbReference>
<accession>A0A151JQH4</accession>
<organism evidence="3 4">
    <name type="scientific">Trachymyrmex cornetzi</name>
    <dbReference type="NCBI Taxonomy" id="471704"/>
    <lineage>
        <taxon>Eukaryota</taxon>
        <taxon>Metazoa</taxon>
        <taxon>Ecdysozoa</taxon>
        <taxon>Arthropoda</taxon>
        <taxon>Hexapoda</taxon>
        <taxon>Insecta</taxon>
        <taxon>Pterygota</taxon>
        <taxon>Neoptera</taxon>
        <taxon>Endopterygota</taxon>
        <taxon>Hymenoptera</taxon>
        <taxon>Apocrita</taxon>
        <taxon>Aculeata</taxon>
        <taxon>Formicoidea</taxon>
        <taxon>Formicidae</taxon>
        <taxon>Myrmicinae</taxon>
        <taxon>Trachymyrmex</taxon>
    </lineage>
</organism>
<name>A0A151JQH4_9HYME</name>
<dbReference type="GO" id="GO:0006310">
    <property type="term" value="P:DNA recombination"/>
    <property type="evidence" value="ECO:0007669"/>
    <property type="project" value="UniProtKB-KW"/>
</dbReference>
<dbReference type="PANTHER" id="PTHR35617:SF3">
    <property type="entry name" value="CORE-BINDING (CB) DOMAIN-CONTAINING PROTEIN"/>
    <property type="match status" value="1"/>
</dbReference>
<dbReference type="PROSITE" id="PS51898">
    <property type="entry name" value="TYR_RECOMBINASE"/>
    <property type="match status" value="1"/>
</dbReference>
<dbReference type="Proteomes" id="UP000078492">
    <property type="component" value="Unassembled WGS sequence"/>
</dbReference>
<feature type="domain" description="Tyr recombinase" evidence="2">
    <location>
        <begin position="35"/>
        <end position="239"/>
    </location>
</feature>
<dbReference type="Gene3D" id="1.10.443.10">
    <property type="entry name" value="Intergrase catalytic core"/>
    <property type="match status" value="1"/>
</dbReference>
<dbReference type="EMBL" id="KQ978666">
    <property type="protein sequence ID" value="KYN29360.1"/>
    <property type="molecule type" value="Genomic_DNA"/>
</dbReference>
<proteinExistence type="predicted"/>
<evidence type="ECO:0000313" key="3">
    <source>
        <dbReference type="EMBL" id="KYN29360.1"/>
    </source>
</evidence>
<dbReference type="Pfam" id="PF00589">
    <property type="entry name" value="Phage_integrase"/>
    <property type="match status" value="1"/>
</dbReference>
<dbReference type="STRING" id="471704.A0A151JQH4"/>
<dbReference type="InterPro" id="IPR011010">
    <property type="entry name" value="DNA_brk_join_enz"/>
</dbReference>
<evidence type="ECO:0000256" key="1">
    <source>
        <dbReference type="ARBA" id="ARBA00023172"/>
    </source>
</evidence>